<comment type="caution">
    <text evidence="1">The sequence shown here is derived from an EMBL/GenBank/DDBJ whole genome shotgun (WGS) entry which is preliminary data.</text>
</comment>
<accession>A0A7J7NLQ2</accession>
<proteinExistence type="predicted"/>
<protein>
    <submittedName>
        <fullName evidence="1">Uncharacterized protein</fullName>
    </submittedName>
</protein>
<evidence type="ECO:0000313" key="2">
    <source>
        <dbReference type="Proteomes" id="UP000541444"/>
    </source>
</evidence>
<dbReference type="AlphaFoldDB" id="A0A7J7NLQ2"/>
<dbReference type="EMBL" id="JACGCM010000715">
    <property type="protein sequence ID" value="KAF6167940.1"/>
    <property type="molecule type" value="Genomic_DNA"/>
</dbReference>
<evidence type="ECO:0000313" key="1">
    <source>
        <dbReference type="EMBL" id="KAF6167940.1"/>
    </source>
</evidence>
<sequence>MHRVIIQRVHPCKTSLKLTVARTKLLKNKKGSSLVVMNKELAQLHAAGQERTARIRKCWGEFGYHSFNHATKTKLSARSLASSDTPLLGSYLRIVARSGPSVLEDINSSFKDEETAVIYHSTIITLDDVVVESTRSELGGNFFFLDGNSDSFGEDGHGGFGCQENGVAIADV</sequence>
<dbReference type="Proteomes" id="UP000541444">
    <property type="component" value="Unassembled WGS sequence"/>
</dbReference>
<dbReference type="InterPro" id="IPR042277">
    <property type="entry name" value="IST1-like"/>
</dbReference>
<keyword evidence="2" id="KW-1185">Reference proteome</keyword>
<name>A0A7J7NLQ2_9MAGN</name>
<reference evidence="1 2" key="1">
    <citation type="journal article" date="2020" name="IScience">
        <title>Genome Sequencing of the Endangered Kingdonia uniflora (Circaeasteraceae, Ranunculales) Reveals Potential Mechanisms of Evolutionary Specialization.</title>
        <authorList>
            <person name="Sun Y."/>
            <person name="Deng T."/>
            <person name="Zhang A."/>
            <person name="Moore M.J."/>
            <person name="Landis J.B."/>
            <person name="Lin N."/>
            <person name="Zhang H."/>
            <person name="Zhang X."/>
            <person name="Huang J."/>
            <person name="Zhang X."/>
            <person name="Sun H."/>
            <person name="Wang H."/>
        </authorList>
    </citation>
    <scope>NUCLEOTIDE SEQUENCE [LARGE SCALE GENOMIC DNA]</scope>
    <source>
        <strain evidence="1">TB1705</strain>
        <tissue evidence="1">Leaf</tissue>
    </source>
</reference>
<dbReference type="Gene3D" id="1.20.1260.60">
    <property type="entry name" value="Vacuolar protein sorting-associated protein Ist1"/>
    <property type="match status" value="1"/>
</dbReference>
<gene>
    <name evidence="1" type="ORF">GIB67_027718</name>
</gene>
<organism evidence="1 2">
    <name type="scientific">Kingdonia uniflora</name>
    <dbReference type="NCBI Taxonomy" id="39325"/>
    <lineage>
        <taxon>Eukaryota</taxon>
        <taxon>Viridiplantae</taxon>
        <taxon>Streptophyta</taxon>
        <taxon>Embryophyta</taxon>
        <taxon>Tracheophyta</taxon>
        <taxon>Spermatophyta</taxon>
        <taxon>Magnoliopsida</taxon>
        <taxon>Ranunculales</taxon>
        <taxon>Circaeasteraceae</taxon>
        <taxon>Kingdonia</taxon>
    </lineage>
</organism>